<comment type="caution">
    <text evidence="2">The sequence shown here is derived from an EMBL/GenBank/DDBJ whole genome shotgun (WGS) entry which is preliminary data.</text>
</comment>
<sequence length="184" mass="19271">MIPAMRLGLISAAMLASGAAIGLSLSGGGTPADPVPHVAQPVSPDALLRGRIVADYRLAGDAARFEVADYAAADLDRLVRTRIDPALLKGAVSKRGQDLRFTPADGVRRHAGVIVIRYPDAATAADRVRPLLGGKRFFNDTKILTPMVAAARGDMVAIFFTESGGDPMLRTALSHAANAFQSPV</sequence>
<feature type="chain" id="PRO_5045255928" evidence="1">
    <location>
        <begin position="23"/>
        <end position="184"/>
    </location>
</feature>
<accession>A0ABV0BB82</accession>
<evidence type="ECO:0000313" key="3">
    <source>
        <dbReference type="Proteomes" id="UP001427805"/>
    </source>
</evidence>
<keyword evidence="3" id="KW-1185">Reference proteome</keyword>
<proteinExistence type="predicted"/>
<reference evidence="2 3" key="1">
    <citation type="submission" date="2024-05" db="EMBL/GenBank/DDBJ databases">
        <title>Sphingomonas sp. HF-S3 16S ribosomal RNA gene Genome sequencing and assembly.</title>
        <authorList>
            <person name="Lee H."/>
        </authorList>
    </citation>
    <scope>NUCLEOTIDE SEQUENCE [LARGE SCALE GENOMIC DNA]</scope>
    <source>
        <strain evidence="2 3">HF-S3</strain>
    </source>
</reference>
<evidence type="ECO:0000313" key="2">
    <source>
        <dbReference type="EMBL" id="MEN3748838.1"/>
    </source>
</evidence>
<organism evidence="2 3">
    <name type="scientific">Sphingomonas rustica</name>
    <dbReference type="NCBI Taxonomy" id="3103142"/>
    <lineage>
        <taxon>Bacteria</taxon>
        <taxon>Pseudomonadati</taxon>
        <taxon>Pseudomonadota</taxon>
        <taxon>Alphaproteobacteria</taxon>
        <taxon>Sphingomonadales</taxon>
        <taxon>Sphingomonadaceae</taxon>
        <taxon>Sphingomonas</taxon>
    </lineage>
</organism>
<name>A0ABV0BB82_9SPHN</name>
<protein>
    <submittedName>
        <fullName evidence="2">Uncharacterized protein</fullName>
    </submittedName>
</protein>
<gene>
    <name evidence="2" type="ORF">TPR58_16810</name>
</gene>
<feature type="signal peptide" evidence="1">
    <location>
        <begin position="1"/>
        <end position="22"/>
    </location>
</feature>
<keyword evidence="1" id="KW-0732">Signal</keyword>
<dbReference type="RefSeq" id="WP_346247875.1">
    <property type="nucleotide sequence ID" value="NZ_JBDIZK010000010.1"/>
</dbReference>
<dbReference type="EMBL" id="JBDIZK010000010">
    <property type="protein sequence ID" value="MEN3748838.1"/>
    <property type="molecule type" value="Genomic_DNA"/>
</dbReference>
<evidence type="ECO:0000256" key="1">
    <source>
        <dbReference type="SAM" id="SignalP"/>
    </source>
</evidence>
<dbReference type="Proteomes" id="UP001427805">
    <property type="component" value="Unassembled WGS sequence"/>
</dbReference>